<dbReference type="OrthoDB" id="5507127at2"/>
<reference evidence="2 3" key="1">
    <citation type="submission" date="2019-06" db="EMBL/GenBank/DDBJ databases">
        <authorList>
            <person name="Livingstone P."/>
            <person name="Whitworth D."/>
        </authorList>
    </citation>
    <scope>NUCLEOTIDE SEQUENCE [LARGE SCALE GENOMIC DNA]</scope>
    <source>
        <strain evidence="2 3">AM401</strain>
    </source>
</reference>
<evidence type="ECO:0000313" key="2">
    <source>
        <dbReference type="EMBL" id="TQF16337.1"/>
    </source>
</evidence>
<dbReference type="Proteomes" id="UP000315369">
    <property type="component" value="Unassembled WGS sequence"/>
</dbReference>
<dbReference type="Gene3D" id="2.30.30.40">
    <property type="entry name" value="SH3 Domains"/>
    <property type="match status" value="1"/>
</dbReference>
<evidence type="ECO:0000313" key="3">
    <source>
        <dbReference type="Proteomes" id="UP000315369"/>
    </source>
</evidence>
<protein>
    <submittedName>
        <fullName evidence="2">SH3 domain-containing protein</fullName>
    </submittedName>
</protein>
<feature type="domain" description="SH3b" evidence="1">
    <location>
        <begin position="110"/>
        <end position="165"/>
    </location>
</feature>
<organism evidence="2 3">
    <name type="scientific">Myxococcus llanfairpwllgwyngyllgogerychwyrndrobwllllantysiliogogogochensis</name>
    <dbReference type="NCBI Taxonomy" id="2590453"/>
    <lineage>
        <taxon>Bacteria</taxon>
        <taxon>Pseudomonadati</taxon>
        <taxon>Myxococcota</taxon>
        <taxon>Myxococcia</taxon>
        <taxon>Myxococcales</taxon>
        <taxon>Cystobacterineae</taxon>
        <taxon>Myxococcaceae</taxon>
        <taxon>Myxococcus</taxon>
    </lineage>
</organism>
<proteinExistence type="predicted"/>
<dbReference type="AlphaFoldDB" id="A0A540X510"/>
<keyword evidence="3" id="KW-1185">Reference proteome</keyword>
<gene>
    <name evidence="2" type="ORF">FJV41_08815</name>
</gene>
<dbReference type="InterPro" id="IPR003646">
    <property type="entry name" value="SH3-like_bac-type"/>
</dbReference>
<comment type="caution">
    <text evidence="2">The sequence shown here is derived from an EMBL/GenBank/DDBJ whole genome shotgun (WGS) entry which is preliminary data.</text>
</comment>
<sequence length="445" mass="46655">MNRGTWSCENILASLFLARGGNSMTDAIRRSLGPVIRTVGNVAIEKTVPPPLQQVAKAAMNFAVSSFEQARPARAQVSLEVPPPPVTNASVQGNDRLEVGDKLQVESGIGVNLRERPLASSRDLGGFRNGERLEVIAPPQGSPEQAGFVYVRGPDGSTGWVSTSFTRELTEAEAAQAPVAVGTPSDENTAASAEYQDVYVDQFGAEGDVGGDGENANCGPSATLTALRNEGLEIPPIPDLVTTHGQDTTGAEVQAVRYWGNHENDSGDDGVGTNDQGEVVYALGENGSYTGTTDIEHAVTAAGGTFYRPAANPAAIADAIRDGSTVVISGSFYEYSTATDLTPEALRAPEGRVYVDDNGDFLPDETAPGEYTLATEKKKDTWTQGGGAIEHFVAVVGVTDEGNFIVCDPAHPSKAPIEVSPEKLDAFMRGNRSAIAIDGPTTEAS</sequence>
<evidence type="ECO:0000259" key="1">
    <source>
        <dbReference type="Pfam" id="PF08239"/>
    </source>
</evidence>
<accession>A0A540X510</accession>
<dbReference type="EMBL" id="VIFM01000025">
    <property type="protein sequence ID" value="TQF16337.1"/>
    <property type="molecule type" value="Genomic_DNA"/>
</dbReference>
<dbReference type="Pfam" id="PF08239">
    <property type="entry name" value="SH3_3"/>
    <property type="match status" value="1"/>
</dbReference>
<name>A0A540X510_9BACT</name>